<evidence type="ECO:0000313" key="2">
    <source>
        <dbReference type="EMBL" id="SDF06083.1"/>
    </source>
</evidence>
<proteinExistence type="predicted"/>
<keyword evidence="3" id="KW-1185">Reference proteome</keyword>
<reference evidence="2 3" key="1">
    <citation type="submission" date="2016-10" db="EMBL/GenBank/DDBJ databases">
        <authorList>
            <person name="de Groot N.N."/>
        </authorList>
    </citation>
    <scope>NUCLEOTIDE SEQUENCE [LARGE SCALE GENOMIC DNA]</scope>
    <source>
        <strain evidence="2 3">ATCC 700224</strain>
    </source>
</reference>
<protein>
    <submittedName>
        <fullName evidence="2">Transposase IS66 family protein</fullName>
    </submittedName>
</protein>
<dbReference type="AlphaFoldDB" id="A0A1G7I0I0"/>
<gene>
    <name evidence="2" type="ORF">SAMN05421720_1281</name>
</gene>
<name>A0A1G7I0I0_9PROT</name>
<dbReference type="STRING" id="69960.SAMN05421720_1281"/>
<dbReference type="RefSeq" id="WP_425438490.1">
    <property type="nucleotide sequence ID" value="NZ_FNAP01000028.1"/>
</dbReference>
<dbReference type="EMBL" id="FNAP01000028">
    <property type="protein sequence ID" value="SDF06083.1"/>
    <property type="molecule type" value="Genomic_DNA"/>
</dbReference>
<accession>A0A1G7I0I0</accession>
<dbReference type="Proteomes" id="UP000199412">
    <property type="component" value="Unassembled WGS sequence"/>
</dbReference>
<organism evidence="2 3">
    <name type="scientific">Rhodospira trueperi</name>
    <dbReference type="NCBI Taxonomy" id="69960"/>
    <lineage>
        <taxon>Bacteria</taxon>
        <taxon>Pseudomonadati</taxon>
        <taxon>Pseudomonadota</taxon>
        <taxon>Alphaproteobacteria</taxon>
        <taxon>Rhodospirillales</taxon>
        <taxon>Rhodospirillaceae</taxon>
        <taxon>Rhodospira</taxon>
    </lineage>
</organism>
<evidence type="ECO:0000256" key="1">
    <source>
        <dbReference type="SAM" id="MobiDB-lite"/>
    </source>
</evidence>
<feature type="compositionally biased region" description="Basic and acidic residues" evidence="1">
    <location>
        <begin position="46"/>
        <end position="55"/>
    </location>
</feature>
<feature type="compositionally biased region" description="Basic residues" evidence="1">
    <location>
        <begin position="71"/>
        <end position="81"/>
    </location>
</feature>
<evidence type="ECO:0000313" key="3">
    <source>
        <dbReference type="Proteomes" id="UP000199412"/>
    </source>
</evidence>
<feature type="region of interest" description="Disordered" evidence="1">
    <location>
        <begin position="46"/>
        <end position="99"/>
    </location>
</feature>
<feature type="non-terminal residue" evidence="2">
    <location>
        <position position="297"/>
    </location>
</feature>
<sequence length="297" mass="32764">MVKPPFDIDALYPATLKPLTLGLLEENARLVSENGALRDEIARLKGLKGKPDIKPPSKPSGMDKATDKRPRREGKRRRGPKKPSGPVEERRIAVDGVPPGSRFKGTVPFTVQELRIEARTVCYHRERWVTPDGVTVLAPLPDGVTDHFGPALKRFILAQYHQGQTTVPRLVEMLQGLGVAISQRQVVRILTASNDLFVTEARDVLRAGLTHGRWISVDDTGARHQGRNGVCTQIGNDAFTAFATTVSKSRLNFLDLLRAGHGDYVLNDQAFAAMRRRGLAGSVIARLQAHPDRFFAD</sequence>